<dbReference type="PANTHER" id="PTHR21231:SF3">
    <property type="entry name" value="GPN-LOOP GTPASE 2"/>
    <property type="match status" value="1"/>
</dbReference>
<dbReference type="GO" id="GO:0003735">
    <property type="term" value="F:structural constituent of ribosome"/>
    <property type="evidence" value="ECO:0007669"/>
    <property type="project" value="InterPro"/>
</dbReference>
<dbReference type="FunFam" id="3.10.440.10:FF:000001">
    <property type="entry name" value="60S ribosomal protein L31"/>
    <property type="match status" value="1"/>
</dbReference>
<dbReference type="GO" id="GO:0006412">
    <property type="term" value="P:translation"/>
    <property type="evidence" value="ECO:0007669"/>
    <property type="project" value="InterPro"/>
</dbReference>
<dbReference type="Proteomes" id="UP000240830">
    <property type="component" value="Unassembled WGS sequence"/>
</dbReference>
<keyword evidence="3 8" id="KW-0547">Nucleotide-binding</keyword>
<dbReference type="GO" id="GO:0003924">
    <property type="term" value="F:GTPase activity"/>
    <property type="evidence" value="ECO:0007669"/>
    <property type="project" value="TreeGrafter"/>
</dbReference>
<evidence type="ECO:0000313" key="10">
    <source>
        <dbReference type="Proteomes" id="UP000240830"/>
    </source>
</evidence>
<evidence type="ECO:0000313" key="9">
    <source>
        <dbReference type="EMBL" id="PJF19392.1"/>
    </source>
</evidence>
<dbReference type="SUPFAM" id="SSF52540">
    <property type="entry name" value="P-loop containing nucleoside triphosphate hydrolases"/>
    <property type="match status" value="1"/>
</dbReference>
<gene>
    <name evidence="9" type="ORF">PSACC_00792</name>
</gene>
<dbReference type="SMART" id="SM01380">
    <property type="entry name" value="Ribosomal_L31e"/>
    <property type="match status" value="1"/>
</dbReference>
<dbReference type="Pfam" id="PF03029">
    <property type="entry name" value="ATP_bind_1"/>
    <property type="match status" value="1"/>
</dbReference>
<dbReference type="CDD" id="cd00463">
    <property type="entry name" value="Ribosomal_L31e"/>
    <property type="match status" value="1"/>
</dbReference>
<dbReference type="GO" id="GO:0005525">
    <property type="term" value="F:GTP binding"/>
    <property type="evidence" value="ECO:0007669"/>
    <property type="project" value="UniProtKB-KW"/>
</dbReference>
<dbReference type="PANTHER" id="PTHR21231">
    <property type="entry name" value="XPA-BINDING PROTEIN 1-RELATED"/>
    <property type="match status" value="1"/>
</dbReference>
<keyword evidence="10" id="KW-1185">Reference proteome</keyword>
<keyword evidence="6 8" id="KW-0342">GTP-binding</keyword>
<protein>
    <recommendedName>
        <fullName evidence="8">GPN-loop GTPase 2</fullName>
    </recommendedName>
</protein>
<proteinExistence type="inferred from homology"/>
<dbReference type="FunFam" id="3.40.50.300:FF:000338">
    <property type="entry name" value="GPN-loop GTPase 2"/>
    <property type="match status" value="1"/>
</dbReference>
<comment type="subunit">
    <text evidence="8">Binds to RNA polymerase II (RNAPII).</text>
</comment>
<evidence type="ECO:0000256" key="1">
    <source>
        <dbReference type="ARBA" id="ARBA00005290"/>
    </source>
</evidence>
<dbReference type="InterPro" id="IPR023621">
    <property type="entry name" value="Ribosomal_eL31_dom_sf"/>
</dbReference>
<evidence type="ECO:0000256" key="4">
    <source>
        <dbReference type="ARBA" id="ARBA00022801"/>
    </source>
</evidence>
<dbReference type="Pfam" id="PF01198">
    <property type="entry name" value="Ribosomal_L31e"/>
    <property type="match status" value="1"/>
</dbReference>
<dbReference type="SUPFAM" id="SSF54575">
    <property type="entry name" value="Ribosomal protein L31e"/>
    <property type="match status" value="1"/>
</dbReference>
<dbReference type="GO" id="GO:0005737">
    <property type="term" value="C:cytoplasm"/>
    <property type="evidence" value="ECO:0007669"/>
    <property type="project" value="TreeGrafter"/>
</dbReference>
<comment type="similarity">
    <text evidence="2">Belongs to the eukaryotic ribosomal protein eL31 family.</text>
</comment>
<name>A0A2H9TNU6_9FUNG</name>
<evidence type="ECO:0000256" key="2">
    <source>
        <dbReference type="ARBA" id="ARBA00010808"/>
    </source>
</evidence>
<dbReference type="Gene3D" id="3.10.440.10">
    <property type="match status" value="1"/>
</dbReference>
<keyword evidence="7" id="KW-0687">Ribonucleoprotein</keyword>
<dbReference type="STRING" id="1246581.A0A2H9TNU6"/>
<comment type="function">
    <text evidence="8">Small GTPase required for proper localization of RNA polymerase II and III (RNAPII and RNAPIII). May act at an RNAP assembly step prior to nuclear import.</text>
</comment>
<dbReference type="EMBL" id="MTSL01000065">
    <property type="protein sequence ID" value="PJF19392.1"/>
    <property type="molecule type" value="Genomic_DNA"/>
</dbReference>
<sequence>MSFPVISVSLLPRTVHAPPLSHASRQPILVNLDPANENIPYQCDVNISELTTVETVMSEQGLGPNGALLYCMEEVERNVEWLLERLEACNTNTSSDSGSGSHYIFDLPGQVELSTCHPSLLNIIQVLLKRNFRLVVVHLADAAYCADPTKYISMLMVTVKSMMQLECPQVNVLSKIDLIESYGTLPLRLEYYLNVQDLRYLLAGLEYSKRYERLNSALCELVEELGLVSFFPLAIEDKECMAALLSEIDKASGFIFGGLTPGNESIMAAAATESRREHLLELVKERYTSDKFDLEAVSPQIRLFYSHRLQQELMNLMTMVKTEKRTAVAEVITRETTVHLHKFVHGRQFKKRAPSAIKAIKAAAFKLMGTTDVRVDPKLNKAIWSHGIKNVPRRIRVRFARKRNDDEEAKQKLYTVASFVPVASFSGKSVCFDINIVGLQTEAIDE</sequence>
<dbReference type="OrthoDB" id="5839at2759"/>
<keyword evidence="5" id="KW-0689">Ribosomal protein</keyword>
<dbReference type="AlphaFoldDB" id="A0A2H9TNU6"/>
<dbReference type="InterPro" id="IPR004130">
    <property type="entry name" value="Gpn"/>
</dbReference>
<comment type="similarity">
    <text evidence="1 8">Belongs to the GPN-loop GTPase family.</text>
</comment>
<dbReference type="GO" id="GO:1990904">
    <property type="term" value="C:ribonucleoprotein complex"/>
    <property type="evidence" value="ECO:0007669"/>
    <property type="project" value="UniProtKB-KW"/>
</dbReference>
<evidence type="ECO:0000256" key="5">
    <source>
        <dbReference type="ARBA" id="ARBA00022980"/>
    </source>
</evidence>
<dbReference type="InterPro" id="IPR027417">
    <property type="entry name" value="P-loop_NTPase"/>
</dbReference>
<evidence type="ECO:0000256" key="3">
    <source>
        <dbReference type="ARBA" id="ARBA00022741"/>
    </source>
</evidence>
<accession>A0A2H9TNU6</accession>
<organism evidence="9 10">
    <name type="scientific">Paramicrosporidium saccamoebae</name>
    <dbReference type="NCBI Taxonomy" id="1246581"/>
    <lineage>
        <taxon>Eukaryota</taxon>
        <taxon>Fungi</taxon>
        <taxon>Fungi incertae sedis</taxon>
        <taxon>Cryptomycota</taxon>
        <taxon>Cryptomycota incertae sedis</taxon>
        <taxon>Paramicrosporidium</taxon>
    </lineage>
</organism>
<dbReference type="GO" id="GO:0005840">
    <property type="term" value="C:ribosome"/>
    <property type="evidence" value="ECO:0007669"/>
    <property type="project" value="UniProtKB-KW"/>
</dbReference>
<keyword evidence="4 8" id="KW-0378">Hydrolase</keyword>
<evidence type="ECO:0000256" key="7">
    <source>
        <dbReference type="ARBA" id="ARBA00023274"/>
    </source>
</evidence>
<dbReference type="Gene3D" id="3.40.50.300">
    <property type="entry name" value="P-loop containing nucleotide triphosphate hydrolases"/>
    <property type="match status" value="1"/>
</dbReference>
<evidence type="ECO:0000256" key="6">
    <source>
        <dbReference type="ARBA" id="ARBA00023134"/>
    </source>
</evidence>
<comment type="caution">
    <text evidence="9">The sequence shown here is derived from an EMBL/GenBank/DDBJ whole genome shotgun (WGS) entry which is preliminary data.</text>
</comment>
<reference evidence="9 10" key="1">
    <citation type="submission" date="2016-10" db="EMBL/GenBank/DDBJ databases">
        <title>The genome of Paramicrosporidium saccamoebae is the missing link in understanding Cryptomycota and Microsporidia evolution.</title>
        <authorList>
            <person name="Quandt C.A."/>
            <person name="Beaudet D."/>
            <person name="Corsaro D."/>
            <person name="Michel R."/>
            <person name="Corradi N."/>
            <person name="James T."/>
        </authorList>
    </citation>
    <scope>NUCLEOTIDE SEQUENCE [LARGE SCALE GENOMIC DNA]</scope>
    <source>
        <strain evidence="9 10">KSL3</strain>
    </source>
</reference>
<evidence type="ECO:0000256" key="8">
    <source>
        <dbReference type="RuleBase" id="RU365059"/>
    </source>
</evidence>
<dbReference type="InterPro" id="IPR000054">
    <property type="entry name" value="Ribosomal_eL31"/>
</dbReference>